<evidence type="ECO:0000256" key="1">
    <source>
        <dbReference type="SAM" id="MobiDB-lite"/>
    </source>
</evidence>
<dbReference type="GeneID" id="14208193"/>
<dbReference type="Proteomes" id="UP000182829">
    <property type="component" value="Unassembled WGS sequence"/>
</dbReference>
<keyword evidence="2" id="KW-0472">Membrane</keyword>
<evidence type="ECO:0008006" key="5">
    <source>
        <dbReference type="Google" id="ProtNLM"/>
    </source>
</evidence>
<name>A0A1I3KDB5_9EURY</name>
<feature type="compositionally biased region" description="Polar residues" evidence="1">
    <location>
        <begin position="111"/>
        <end position="120"/>
    </location>
</feature>
<reference evidence="3 4" key="1">
    <citation type="submission" date="2016-10" db="EMBL/GenBank/DDBJ databases">
        <authorList>
            <person name="de Groot N.N."/>
        </authorList>
    </citation>
    <scope>NUCLEOTIDE SEQUENCE [LARGE SCALE GENOMIC DNA]</scope>
    <source>
        <strain evidence="3 4">SP2</strain>
    </source>
</reference>
<feature type="region of interest" description="Disordered" evidence="1">
    <location>
        <begin position="53"/>
        <end position="79"/>
    </location>
</feature>
<feature type="region of interest" description="Disordered" evidence="1">
    <location>
        <begin position="103"/>
        <end position="133"/>
    </location>
</feature>
<feature type="compositionally biased region" description="Basic and acidic residues" evidence="1">
    <location>
        <begin position="121"/>
        <end position="133"/>
    </location>
</feature>
<sequence>MTESRLGAGIALFIGLVLSGAFLTAGMIESAAFSFVLAVSMAAFFVVLGKGASEQDATYSTSRSRSDSSRQEGELSDIREQYARGQLTDQEFEHRVEAILADDGLSRRQAGDTSRVTTNREPSREVDEDRETR</sequence>
<evidence type="ECO:0000313" key="4">
    <source>
        <dbReference type="Proteomes" id="UP000182829"/>
    </source>
</evidence>
<organism evidence="3 4">
    <name type="scientific">Natronobacterium gregoryi</name>
    <dbReference type="NCBI Taxonomy" id="44930"/>
    <lineage>
        <taxon>Archaea</taxon>
        <taxon>Methanobacteriati</taxon>
        <taxon>Methanobacteriota</taxon>
        <taxon>Stenosarchaea group</taxon>
        <taxon>Halobacteria</taxon>
        <taxon>Halobacteriales</taxon>
        <taxon>Natrialbaceae</taxon>
        <taxon>Natronobacterium</taxon>
    </lineage>
</organism>
<keyword evidence="2" id="KW-1133">Transmembrane helix</keyword>
<keyword evidence="2" id="KW-0812">Transmembrane</keyword>
<evidence type="ECO:0000313" key="3">
    <source>
        <dbReference type="EMBL" id="SFI70521.1"/>
    </source>
</evidence>
<proteinExistence type="predicted"/>
<feature type="transmembrane region" description="Helical" evidence="2">
    <location>
        <begin position="31"/>
        <end position="49"/>
    </location>
</feature>
<feature type="compositionally biased region" description="Basic and acidic residues" evidence="1">
    <location>
        <begin position="64"/>
        <end position="79"/>
    </location>
</feature>
<dbReference type="AlphaFoldDB" id="A0A1I3KDB5"/>
<gene>
    <name evidence="3" type="ORF">SAMN05443661_1042</name>
</gene>
<evidence type="ECO:0000256" key="2">
    <source>
        <dbReference type="SAM" id="Phobius"/>
    </source>
</evidence>
<accession>A0A1I3KDB5</accession>
<protein>
    <recommendedName>
        <fullName evidence="5">SHOCT domain-containing protein</fullName>
    </recommendedName>
</protein>
<dbReference type="RefSeq" id="WP_005579430.1">
    <property type="nucleotide sequence ID" value="NZ_FORO01000004.1"/>
</dbReference>
<dbReference type="OrthoDB" id="178074at2157"/>
<dbReference type="EMBL" id="FORO01000004">
    <property type="protein sequence ID" value="SFI70521.1"/>
    <property type="molecule type" value="Genomic_DNA"/>
</dbReference>